<gene>
    <name evidence="1" type="primary">AlNc14C146G7400</name>
    <name evidence="1" type="ORF">ALNC14_083200</name>
</gene>
<accession>F0WLL2</accession>
<reference evidence="1" key="2">
    <citation type="submission" date="2011-02" db="EMBL/GenBank/DDBJ databases">
        <authorList>
            <person name="MacLean D."/>
        </authorList>
    </citation>
    <scope>NUCLEOTIDE SEQUENCE</scope>
</reference>
<name>F0WLL2_9STRA</name>
<dbReference type="EMBL" id="FR824191">
    <property type="protein sequence ID" value="CCA22177.1"/>
    <property type="molecule type" value="Genomic_DNA"/>
</dbReference>
<evidence type="ECO:0000313" key="1">
    <source>
        <dbReference type="EMBL" id="CCA22177.1"/>
    </source>
</evidence>
<organism evidence="1">
    <name type="scientific">Albugo laibachii Nc14</name>
    <dbReference type="NCBI Taxonomy" id="890382"/>
    <lineage>
        <taxon>Eukaryota</taxon>
        <taxon>Sar</taxon>
        <taxon>Stramenopiles</taxon>
        <taxon>Oomycota</taxon>
        <taxon>Peronosporomycetes</taxon>
        <taxon>Albuginales</taxon>
        <taxon>Albuginaceae</taxon>
        <taxon>Albugo</taxon>
    </lineage>
</organism>
<dbReference type="AlphaFoldDB" id="F0WLL2"/>
<protein>
    <submittedName>
        <fullName evidence="1">AlNc14C146G7400 protein</fullName>
    </submittedName>
</protein>
<proteinExistence type="predicted"/>
<sequence>MTGNTSSRVRRASPHVKYVILSNSLISVTYILTSRKREIYSHEPDAEPKNQINIQVKTTRTNNKSKLKTISAKESWN</sequence>
<reference evidence="1" key="1">
    <citation type="journal article" date="2011" name="PLoS Biol.">
        <title>Gene gain and loss during evolution of obligate parasitism in the white rust pathogen of Arabidopsis thaliana.</title>
        <authorList>
            <person name="Kemen E."/>
            <person name="Gardiner A."/>
            <person name="Schultz-Larsen T."/>
            <person name="Kemen A.C."/>
            <person name="Balmuth A.L."/>
            <person name="Robert-Seilaniantz A."/>
            <person name="Bailey K."/>
            <person name="Holub E."/>
            <person name="Studholme D.J."/>
            <person name="Maclean D."/>
            <person name="Jones J.D."/>
        </authorList>
    </citation>
    <scope>NUCLEOTIDE SEQUENCE</scope>
</reference>
<dbReference type="HOGENOM" id="CLU_2643177_0_0_1"/>